<dbReference type="Pfam" id="PF00857">
    <property type="entry name" value="Isochorismatase"/>
    <property type="match status" value="1"/>
</dbReference>
<dbReference type="PANTHER" id="PTHR43540">
    <property type="entry name" value="PEROXYUREIDOACRYLATE/UREIDOACRYLATE AMIDOHYDROLASE-RELATED"/>
    <property type="match status" value="1"/>
</dbReference>
<evidence type="ECO:0000259" key="2">
    <source>
        <dbReference type="Pfam" id="PF00857"/>
    </source>
</evidence>
<accession>A0A8J3IAX4</accession>
<dbReference type="InterPro" id="IPR000868">
    <property type="entry name" value="Isochorismatase-like_dom"/>
</dbReference>
<protein>
    <submittedName>
        <fullName evidence="3">Isochorismatase</fullName>
    </submittedName>
</protein>
<dbReference type="PANTHER" id="PTHR43540:SF14">
    <property type="entry name" value="ISOCHORISMATASE"/>
    <property type="match status" value="1"/>
</dbReference>
<dbReference type="EMBL" id="BNJF01000005">
    <property type="protein sequence ID" value="GHO49282.1"/>
    <property type="molecule type" value="Genomic_DNA"/>
</dbReference>
<dbReference type="InterPro" id="IPR036380">
    <property type="entry name" value="Isochorismatase-like_sf"/>
</dbReference>
<dbReference type="InterPro" id="IPR050272">
    <property type="entry name" value="Isochorismatase-like_hydrls"/>
</dbReference>
<organism evidence="3 4">
    <name type="scientific">Ktedonospora formicarum</name>
    <dbReference type="NCBI Taxonomy" id="2778364"/>
    <lineage>
        <taxon>Bacteria</taxon>
        <taxon>Bacillati</taxon>
        <taxon>Chloroflexota</taxon>
        <taxon>Ktedonobacteria</taxon>
        <taxon>Ktedonobacterales</taxon>
        <taxon>Ktedonobacteraceae</taxon>
        <taxon>Ktedonospora</taxon>
    </lineage>
</organism>
<dbReference type="AlphaFoldDB" id="A0A8J3IAX4"/>
<dbReference type="Proteomes" id="UP000612362">
    <property type="component" value="Unassembled WGS sequence"/>
</dbReference>
<keyword evidence="1" id="KW-0378">Hydrolase</keyword>
<dbReference type="RefSeq" id="WP_220198424.1">
    <property type="nucleotide sequence ID" value="NZ_BNJF01000005.1"/>
</dbReference>
<evidence type="ECO:0000313" key="4">
    <source>
        <dbReference type="Proteomes" id="UP000612362"/>
    </source>
</evidence>
<comment type="caution">
    <text evidence="3">The sequence shown here is derived from an EMBL/GenBank/DDBJ whole genome shotgun (WGS) entry which is preliminary data.</text>
</comment>
<evidence type="ECO:0000256" key="1">
    <source>
        <dbReference type="ARBA" id="ARBA00022801"/>
    </source>
</evidence>
<dbReference type="Gene3D" id="3.40.50.850">
    <property type="entry name" value="Isochorismatase-like"/>
    <property type="match status" value="1"/>
</dbReference>
<gene>
    <name evidence="3" type="ORF">KSX_74450</name>
</gene>
<evidence type="ECO:0000313" key="3">
    <source>
        <dbReference type="EMBL" id="GHO49282.1"/>
    </source>
</evidence>
<keyword evidence="4" id="KW-1185">Reference proteome</keyword>
<dbReference type="SUPFAM" id="SSF52499">
    <property type="entry name" value="Isochorismatase-like hydrolases"/>
    <property type="match status" value="1"/>
</dbReference>
<dbReference type="GO" id="GO:0016787">
    <property type="term" value="F:hydrolase activity"/>
    <property type="evidence" value="ECO:0007669"/>
    <property type="project" value="UniProtKB-KW"/>
</dbReference>
<name>A0A8J3IAX4_9CHLR</name>
<sequence length="177" mass="20194">MEKTNTALIVIDIQMYMFSPENPVYQGELLLEKIGSLQEKAHRAEVPIIYVQQGRPRKGHPLEMGSPGWQLHPILVPGPQDIIIQKQMPSTFYQTTLDEYLSTHRIKKLVIAGIQTELCVDTTCREASDKDYDVTLVKDAHSTWTREELAAPQIIAHHNSLLGDWFVTVEEELQIVF</sequence>
<proteinExistence type="predicted"/>
<dbReference type="CDD" id="cd01014">
    <property type="entry name" value="nicotinamidase_related"/>
    <property type="match status" value="1"/>
</dbReference>
<reference evidence="3" key="1">
    <citation type="submission" date="2020-10" db="EMBL/GenBank/DDBJ databases">
        <title>Taxonomic study of unclassified bacteria belonging to the class Ktedonobacteria.</title>
        <authorList>
            <person name="Yabe S."/>
            <person name="Wang C.M."/>
            <person name="Zheng Y."/>
            <person name="Sakai Y."/>
            <person name="Cavaletti L."/>
            <person name="Monciardini P."/>
            <person name="Donadio S."/>
        </authorList>
    </citation>
    <scope>NUCLEOTIDE SEQUENCE</scope>
    <source>
        <strain evidence="3">SOSP1-1</strain>
    </source>
</reference>
<feature type="domain" description="Isochorismatase-like" evidence="2">
    <location>
        <begin position="6"/>
        <end position="148"/>
    </location>
</feature>